<feature type="compositionally biased region" description="Pro residues" evidence="1">
    <location>
        <begin position="489"/>
        <end position="500"/>
    </location>
</feature>
<dbReference type="EMBL" id="KQ964250">
    <property type="protein sequence ID" value="KXJ91240.1"/>
    <property type="molecule type" value="Genomic_DNA"/>
</dbReference>
<sequence length="709" mass="77489">MTTLTIPDAGLHLESSAKMANALPLQAFGITLSDSMIEDMIRCVQDGEEIELVLGSEPCLEFASRSHIVEPIPDASEYDLFLTNPEDNPTLAQRLPRPAQSLWKKPTTQDLPTKAERTSSAMSRSSSSSGPESEKSGNSTRLTNGGPTWDNKQRGKASRPSTKLLAPGRSSMAAAMAGTTPRSLPASPALNGVSSPNPAISASQQLLEKNKEQRSILVHELAARDRTLEYLEGKWLGDAKDLRPTLEKVASFDQSSKSWGLKKLYWKELDVWNYTYDAPGDRQAAIDNAVRQFDKQRIGTASPEWERLLAPEERGKGKTLSKLQATLAKGNITPVPKLSVQKADDGDKSEADTAKLPKGGEALARSSSQASIPKVKKPTEREVPPKKLLSTAPKKTVPPVKKPLAKVKATDDKGRKAPLSDEFVYDSSSSQDEVPLASSTSTTKPKIADKPRDRPVERPIEKLVERPRERERGTPSSLPPKPKSIVRVPRPPVKPAPSPSPQKRGREDDDSSSSSGAPLSKRLKPKEPVKPPVSRSVISSKKPAEASQQRSSDLGQKQRSNGTANSSSSLAAKSKNTSPTKSSPLATSPPTNASDFDDRSSQSQGYTHARNAVRPANGLSNSKSQLVAKKRKESDSDQDSVSNKKSRVSKEVLRRANMFTRQYERYEALHREIEQLDEPDDEKLQHLLEMRRKLVAWKTEISREVAASA</sequence>
<dbReference type="OrthoDB" id="2587563at2759"/>
<dbReference type="STRING" id="196109.A0A136J1X3"/>
<feature type="compositionally biased region" description="Polar residues" evidence="1">
    <location>
        <begin position="546"/>
        <end position="562"/>
    </location>
</feature>
<feature type="compositionally biased region" description="Basic and acidic residues" evidence="1">
    <location>
        <begin position="408"/>
        <end position="419"/>
    </location>
</feature>
<organism evidence="2 3">
    <name type="scientific">Microdochium bolleyi</name>
    <dbReference type="NCBI Taxonomy" id="196109"/>
    <lineage>
        <taxon>Eukaryota</taxon>
        <taxon>Fungi</taxon>
        <taxon>Dikarya</taxon>
        <taxon>Ascomycota</taxon>
        <taxon>Pezizomycotina</taxon>
        <taxon>Sordariomycetes</taxon>
        <taxon>Xylariomycetidae</taxon>
        <taxon>Xylariales</taxon>
        <taxon>Microdochiaceae</taxon>
        <taxon>Microdochium</taxon>
    </lineage>
</organism>
<dbReference type="InParanoid" id="A0A136J1X3"/>
<dbReference type="Proteomes" id="UP000070501">
    <property type="component" value="Unassembled WGS sequence"/>
</dbReference>
<feature type="region of interest" description="Disordered" evidence="1">
    <location>
        <begin position="336"/>
        <end position="651"/>
    </location>
</feature>
<gene>
    <name evidence="2" type="ORF">Micbo1qcDRAFT_63750</name>
</gene>
<evidence type="ECO:0000256" key="1">
    <source>
        <dbReference type="SAM" id="MobiDB-lite"/>
    </source>
</evidence>
<evidence type="ECO:0000313" key="2">
    <source>
        <dbReference type="EMBL" id="KXJ91240.1"/>
    </source>
</evidence>
<feature type="compositionally biased region" description="Low complexity" evidence="1">
    <location>
        <begin position="119"/>
        <end position="139"/>
    </location>
</feature>
<feature type="compositionally biased region" description="Polar residues" evidence="1">
    <location>
        <begin position="426"/>
        <end position="444"/>
    </location>
</feature>
<evidence type="ECO:0000313" key="3">
    <source>
        <dbReference type="Proteomes" id="UP000070501"/>
    </source>
</evidence>
<feature type="compositionally biased region" description="Low complexity" evidence="1">
    <location>
        <begin position="563"/>
        <end position="584"/>
    </location>
</feature>
<accession>A0A136J1X3</accession>
<dbReference type="UniPathway" id="UPA00143"/>
<feature type="region of interest" description="Disordered" evidence="1">
    <location>
        <begin position="83"/>
        <end position="197"/>
    </location>
</feature>
<dbReference type="GO" id="GO:0016567">
    <property type="term" value="P:protein ubiquitination"/>
    <property type="evidence" value="ECO:0007669"/>
    <property type="project" value="UniProtKB-UniPathway"/>
</dbReference>
<feature type="compositionally biased region" description="Basic and acidic residues" evidence="1">
    <location>
        <begin position="342"/>
        <end position="355"/>
    </location>
</feature>
<protein>
    <submittedName>
        <fullName evidence="2">Uncharacterized protein</fullName>
    </submittedName>
</protein>
<feature type="compositionally biased region" description="Polar residues" evidence="1">
    <location>
        <begin position="585"/>
        <end position="594"/>
    </location>
</feature>
<keyword evidence="3" id="KW-1185">Reference proteome</keyword>
<proteinExistence type="predicted"/>
<feature type="compositionally biased region" description="Basic and acidic residues" evidence="1">
    <location>
        <begin position="446"/>
        <end position="473"/>
    </location>
</feature>
<reference evidence="3" key="1">
    <citation type="submission" date="2016-02" db="EMBL/GenBank/DDBJ databases">
        <title>Draft genome sequence of Microdochium bolleyi, a fungal endophyte of beachgrass.</title>
        <authorList>
            <consortium name="DOE Joint Genome Institute"/>
            <person name="David A.S."/>
            <person name="May G."/>
            <person name="Haridas S."/>
            <person name="Lim J."/>
            <person name="Wang M."/>
            <person name="Labutti K."/>
            <person name="Lipzen A."/>
            <person name="Barry K."/>
            <person name="Grigoriev I.V."/>
        </authorList>
    </citation>
    <scope>NUCLEOTIDE SEQUENCE [LARGE SCALE GENOMIC DNA]</scope>
    <source>
        <strain evidence="3">J235TASD1</strain>
    </source>
</reference>
<name>A0A136J1X3_9PEZI</name>
<dbReference type="AlphaFoldDB" id="A0A136J1X3"/>